<dbReference type="Proteomes" id="UP000069771">
    <property type="component" value="Chromosome"/>
</dbReference>
<dbReference type="GO" id="GO:0043190">
    <property type="term" value="C:ATP-binding cassette (ABC) transporter complex"/>
    <property type="evidence" value="ECO:0007669"/>
    <property type="project" value="InterPro"/>
</dbReference>
<keyword evidence="7" id="KW-1185">Reference proteome</keyword>
<dbReference type="AlphaFoldDB" id="A0A140DYH3"/>
<name>A0A140DYH3_9FIRM</name>
<evidence type="ECO:0000256" key="3">
    <source>
        <dbReference type="ARBA" id="ARBA00022448"/>
    </source>
</evidence>
<evidence type="ECO:0000313" key="6">
    <source>
        <dbReference type="EMBL" id="AMK55700.1"/>
    </source>
</evidence>
<accession>A0A140DYH3</accession>
<dbReference type="PANTHER" id="PTHR30290:SF10">
    <property type="entry name" value="PERIPLASMIC OLIGOPEPTIDE-BINDING PROTEIN-RELATED"/>
    <property type="match status" value="1"/>
</dbReference>
<dbReference type="InterPro" id="IPR039424">
    <property type="entry name" value="SBP_5"/>
</dbReference>
<dbReference type="FunFam" id="3.90.76.10:FF:000001">
    <property type="entry name" value="Oligopeptide ABC transporter substrate-binding protein"/>
    <property type="match status" value="1"/>
</dbReference>
<gene>
    <name evidence="6" type="ORF">AALO17_25660</name>
</gene>
<protein>
    <recommendedName>
        <fullName evidence="5">Solute-binding protein family 5 domain-containing protein</fullName>
    </recommendedName>
</protein>
<dbReference type="FunFam" id="3.10.105.10:FF:000001">
    <property type="entry name" value="Oligopeptide ABC transporter, oligopeptide-binding protein"/>
    <property type="match status" value="1"/>
</dbReference>
<organism evidence="6 7">
    <name type="scientific">Faecalibaculum rodentium</name>
    <dbReference type="NCBI Taxonomy" id="1702221"/>
    <lineage>
        <taxon>Bacteria</taxon>
        <taxon>Bacillati</taxon>
        <taxon>Bacillota</taxon>
        <taxon>Erysipelotrichia</taxon>
        <taxon>Erysipelotrichales</taxon>
        <taxon>Erysipelotrichaceae</taxon>
        <taxon>Faecalibaculum</taxon>
    </lineage>
</organism>
<comment type="subcellular location">
    <subcellularLocation>
        <location evidence="1">Cell envelope</location>
    </subcellularLocation>
</comment>
<comment type="similarity">
    <text evidence="2">Belongs to the bacterial solute-binding protein 5 family.</text>
</comment>
<evidence type="ECO:0000313" key="7">
    <source>
        <dbReference type="Proteomes" id="UP000069771"/>
    </source>
</evidence>
<feature type="domain" description="Solute-binding protein family 5" evidence="5">
    <location>
        <begin position="111"/>
        <end position="495"/>
    </location>
</feature>
<dbReference type="KEGG" id="fro:AALO17_25660"/>
<evidence type="ECO:0000256" key="2">
    <source>
        <dbReference type="ARBA" id="ARBA00005695"/>
    </source>
</evidence>
<dbReference type="Gene3D" id="3.10.105.10">
    <property type="entry name" value="Dipeptide-binding Protein, Domain 3"/>
    <property type="match status" value="1"/>
</dbReference>
<dbReference type="PIRSF" id="PIRSF002741">
    <property type="entry name" value="MppA"/>
    <property type="match status" value="1"/>
</dbReference>
<dbReference type="CDD" id="cd08504">
    <property type="entry name" value="PBP2_OppA"/>
    <property type="match status" value="1"/>
</dbReference>
<keyword evidence="4" id="KW-0732">Signal</keyword>
<dbReference type="GO" id="GO:1904680">
    <property type="term" value="F:peptide transmembrane transporter activity"/>
    <property type="evidence" value="ECO:0007669"/>
    <property type="project" value="TreeGrafter"/>
</dbReference>
<evidence type="ECO:0000256" key="1">
    <source>
        <dbReference type="ARBA" id="ARBA00004196"/>
    </source>
</evidence>
<sequence>MGPKPFTCILKPGTYARMLPSLLKKQKGNSLMNRKVTLLCTAAACMGLAACGNGGGSNAEAGTAEGGKTITIAKENDVVSLNSILAIDQKSFDVIGMFTEGLMTLDADNNIIPAIAESYELSDDQLTYTFKLRDAKWSNGEAVKAQDFVFAWNELAHNDEAEYSYLVTDDGACIKNGNEIVYDGKDDLDLGVTAKDDKTLVVELDKKSPQFLSLMVFPSFYPINEEFYKEKDDQYGLAVENLLANGPYKVVEWTKGNSVKVAKNADYWDAGNVKVDNIIVNAVPDFSTSALDFENGNTDWTQLNSTLIDRYKDNEAFKEEPESCLWYLQYNYDNKDLANKNLRKAISTVVDRKDLVENVLKDGSTVLTGFVPAGFTTGPDGKDYRETADSPEALAGDDAVKAAQEYLDKALKELGKDEVTLTLLCDSSDPAKPVAEYIQACTSKLKGLNIELLPQEKANRLAKMKDHDFDIVLTGWIPDFSDPTAFLGLMTEGNAYNYGSYVSEAYDAKLAEAADAATPEERWTLLQEAEQILLDDEAVSGIYQMGGAVLQNPKVTGIDHHVFGVSNLYKNADVAE</sequence>
<evidence type="ECO:0000256" key="4">
    <source>
        <dbReference type="ARBA" id="ARBA00022729"/>
    </source>
</evidence>
<evidence type="ECO:0000259" key="5">
    <source>
        <dbReference type="Pfam" id="PF00496"/>
    </source>
</evidence>
<dbReference type="GO" id="GO:0015833">
    <property type="term" value="P:peptide transport"/>
    <property type="evidence" value="ECO:0007669"/>
    <property type="project" value="TreeGrafter"/>
</dbReference>
<dbReference type="EMBL" id="CP011391">
    <property type="protein sequence ID" value="AMK55700.1"/>
    <property type="molecule type" value="Genomic_DNA"/>
</dbReference>
<dbReference type="Pfam" id="PF00496">
    <property type="entry name" value="SBP_bac_5"/>
    <property type="match status" value="1"/>
</dbReference>
<dbReference type="PANTHER" id="PTHR30290">
    <property type="entry name" value="PERIPLASMIC BINDING COMPONENT OF ABC TRANSPORTER"/>
    <property type="match status" value="1"/>
</dbReference>
<dbReference type="STRING" id="1702221.AALO17_25660"/>
<proteinExistence type="inferred from homology"/>
<dbReference type="InterPro" id="IPR030678">
    <property type="entry name" value="Peptide/Ni-bd"/>
</dbReference>
<dbReference type="Gene3D" id="3.40.190.10">
    <property type="entry name" value="Periplasmic binding protein-like II"/>
    <property type="match status" value="1"/>
</dbReference>
<dbReference type="SUPFAM" id="SSF53850">
    <property type="entry name" value="Periplasmic binding protein-like II"/>
    <property type="match status" value="1"/>
</dbReference>
<dbReference type="GO" id="GO:0030288">
    <property type="term" value="C:outer membrane-bounded periplasmic space"/>
    <property type="evidence" value="ECO:0007669"/>
    <property type="project" value="UniProtKB-ARBA"/>
</dbReference>
<dbReference type="Gene3D" id="3.90.76.10">
    <property type="entry name" value="Dipeptide-binding Protein, Domain 1"/>
    <property type="match status" value="1"/>
</dbReference>
<keyword evidence="3" id="KW-0813">Transport</keyword>
<reference evidence="6 7" key="1">
    <citation type="journal article" date="2016" name="Gut Pathog.">
        <title>Whole genome sequencing of "Faecalibaculum rodentium" ALO17, isolated from C57BL/6J laboratory mouse feces.</title>
        <authorList>
            <person name="Lim S."/>
            <person name="Chang D.H."/>
            <person name="Ahn S."/>
            <person name="Kim B.C."/>
        </authorList>
    </citation>
    <scope>NUCLEOTIDE SEQUENCE [LARGE SCALE GENOMIC DNA]</scope>
    <source>
        <strain evidence="6 7">Alo17</strain>
    </source>
</reference>
<dbReference type="InterPro" id="IPR000914">
    <property type="entry name" value="SBP_5_dom"/>
</dbReference>